<proteinExistence type="predicted"/>
<dbReference type="RefSeq" id="WP_060534411.1">
    <property type="nucleotide sequence ID" value="NZ_CP013023.1"/>
</dbReference>
<feature type="chain" id="PRO_5008005837" description="Lipoprotein" evidence="2">
    <location>
        <begin position="24"/>
        <end position="207"/>
    </location>
</feature>
<reference evidence="3 4" key="2">
    <citation type="journal article" date="2016" name="Int. J. Syst. Evol. Microbiol.">
        <title>Paenibacillus bovis sp. nov., isolated from raw yak (Bos grunniens) milk.</title>
        <authorList>
            <person name="Gao C."/>
            <person name="Han J."/>
            <person name="Liu Z."/>
            <person name="Xu X."/>
            <person name="Hang F."/>
            <person name="Wu Z."/>
        </authorList>
    </citation>
    <scope>NUCLEOTIDE SEQUENCE [LARGE SCALE GENOMIC DNA]</scope>
    <source>
        <strain evidence="3 4">BD3526</strain>
    </source>
</reference>
<evidence type="ECO:0000256" key="2">
    <source>
        <dbReference type="SAM" id="SignalP"/>
    </source>
</evidence>
<accession>A0A172ZFR1</accession>
<reference evidence="4" key="1">
    <citation type="submission" date="2015-10" db="EMBL/GenBank/DDBJ databases">
        <title>Genome of Paenibacillus bovis sp. nov.</title>
        <authorList>
            <person name="Wu Z."/>
            <person name="Gao C."/>
            <person name="Liu Z."/>
            <person name="Zheng H."/>
        </authorList>
    </citation>
    <scope>NUCLEOTIDE SEQUENCE [LARGE SCALE GENOMIC DNA]</scope>
    <source>
        <strain evidence="4">BD3526</strain>
    </source>
</reference>
<evidence type="ECO:0008006" key="5">
    <source>
        <dbReference type="Google" id="ProtNLM"/>
    </source>
</evidence>
<feature type="compositionally biased region" description="Low complexity" evidence="1">
    <location>
        <begin position="25"/>
        <end position="49"/>
    </location>
</feature>
<feature type="compositionally biased region" description="Low complexity" evidence="1">
    <location>
        <begin position="58"/>
        <end position="85"/>
    </location>
</feature>
<sequence>MKLKVTTLLLAITVVAATGCSKANESTPAPATGSTTTTEQGTTDTTATDNKAADEQGTATNNATDTTATDNKSSESDSSTDSANKAAATDMTTKEVAAVIKKQGIDLVAEPDAAGKWVLNGVKPDRYVTTKDPKKTEPVSIYVFKSEDDLKKGLEDLKTQQNGIPFKKTEYTKGNVLVIYWFNPDLNDGNVDKGTLDAKLSKAVESL</sequence>
<gene>
    <name evidence="3" type="ORF">AR543_11150</name>
</gene>
<dbReference type="EMBL" id="CP013023">
    <property type="protein sequence ID" value="ANF96504.1"/>
    <property type="molecule type" value="Genomic_DNA"/>
</dbReference>
<protein>
    <recommendedName>
        <fullName evidence="5">Lipoprotein</fullName>
    </recommendedName>
</protein>
<keyword evidence="2" id="KW-0732">Signal</keyword>
<dbReference type="OrthoDB" id="2626373at2"/>
<evidence type="ECO:0000256" key="1">
    <source>
        <dbReference type="SAM" id="MobiDB-lite"/>
    </source>
</evidence>
<evidence type="ECO:0000313" key="4">
    <source>
        <dbReference type="Proteomes" id="UP000078148"/>
    </source>
</evidence>
<dbReference type="KEGG" id="pbv:AR543_11150"/>
<dbReference type="Proteomes" id="UP000078148">
    <property type="component" value="Chromosome"/>
</dbReference>
<evidence type="ECO:0000313" key="3">
    <source>
        <dbReference type="EMBL" id="ANF96504.1"/>
    </source>
</evidence>
<feature type="signal peptide" evidence="2">
    <location>
        <begin position="1"/>
        <end position="23"/>
    </location>
</feature>
<organism evidence="3 4">
    <name type="scientific">Paenibacillus bovis</name>
    <dbReference type="NCBI Taxonomy" id="1616788"/>
    <lineage>
        <taxon>Bacteria</taxon>
        <taxon>Bacillati</taxon>
        <taxon>Bacillota</taxon>
        <taxon>Bacilli</taxon>
        <taxon>Bacillales</taxon>
        <taxon>Paenibacillaceae</taxon>
        <taxon>Paenibacillus</taxon>
    </lineage>
</organism>
<dbReference type="AlphaFoldDB" id="A0A172ZFR1"/>
<dbReference type="PROSITE" id="PS51257">
    <property type="entry name" value="PROKAR_LIPOPROTEIN"/>
    <property type="match status" value="1"/>
</dbReference>
<name>A0A172ZFR1_9BACL</name>
<feature type="region of interest" description="Disordered" evidence="1">
    <location>
        <begin position="22"/>
        <end position="90"/>
    </location>
</feature>
<keyword evidence="4" id="KW-1185">Reference proteome</keyword>